<reference evidence="2" key="1">
    <citation type="journal article" date="2020" name="Stud. Mycol.">
        <title>101 Dothideomycetes genomes: a test case for predicting lifestyles and emergence of pathogens.</title>
        <authorList>
            <person name="Haridas S."/>
            <person name="Albert R."/>
            <person name="Binder M."/>
            <person name="Bloem J."/>
            <person name="Labutti K."/>
            <person name="Salamov A."/>
            <person name="Andreopoulos B."/>
            <person name="Baker S."/>
            <person name="Barry K."/>
            <person name="Bills G."/>
            <person name="Bluhm B."/>
            <person name="Cannon C."/>
            <person name="Castanera R."/>
            <person name="Culley D."/>
            <person name="Daum C."/>
            <person name="Ezra D."/>
            <person name="Gonzalez J."/>
            <person name="Henrissat B."/>
            <person name="Kuo A."/>
            <person name="Liang C."/>
            <person name="Lipzen A."/>
            <person name="Lutzoni F."/>
            <person name="Magnuson J."/>
            <person name="Mondo S."/>
            <person name="Nolan M."/>
            <person name="Ohm R."/>
            <person name="Pangilinan J."/>
            <person name="Park H.-J."/>
            <person name="Ramirez L."/>
            <person name="Alfaro M."/>
            <person name="Sun H."/>
            <person name="Tritt A."/>
            <person name="Yoshinaga Y."/>
            <person name="Zwiers L.-H."/>
            <person name="Turgeon B."/>
            <person name="Goodwin S."/>
            <person name="Spatafora J."/>
            <person name="Crous P."/>
            <person name="Grigoriev I."/>
        </authorList>
    </citation>
    <scope>NUCLEOTIDE SEQUENCE</scope>
    <source>
        <strain evidence="2">CBS 119925</strain>
    </source>
</reference>
<protein>
    <submittedName>
        <fullName evidence="2">Uncharacterized protein</fullName>
    </submittedName>
</protein>
<dbReference type="Proteomes" id="UP000799440">
    <property type="component" value="Unassembled WGS sequence"/>
</dbReference>
<evidence type="ECO:0000256" key="1">
    <source>
        <dbReference type="SAM" id="MobiDB-lite"/>
    </source>
</evidence>
<feature type="compositionally biased region" description="Polar residues" evidence="1">
    <location>
        <begin position="50"/>
        <end position="61"/>
    </location>
</feature>
<dbReference type="OrthoDB" id="5343383at2759"/>
<accession>A0A6A6VMR0</accession>
<organism evidence="2 3">
    <name type="scientific">Sporormia fimetaria CBS 119925</name>
    <dbReference type="NCBI Taxonomy" id="1340428"/>
    <lineage>
        <taxon>Eukaryota</taxon>
        <taxon>Fungi</taxon>
        <taxon>Dikarya</taxon>
        <taxon>Ascomycota</taxon>
        <taxon>Pezizomycotina</taxon>
        <taxon>Dothideomycetes</taxon>
        <taxon>Pleosporomycetidae</taxon>
        <taxon>Pleosporales</taxon>
        <taxon>Sporormiaceae</taxon>
        <taxon>Sporormia</taxon>
    </lineage>
</organism>
<dbReference type="PANTHER" id="PTHR42085">
    <property type="entry name" value="F-BOX DOMAIN-CONTAINING PROTEIN"/>
    <property type="match status" value="1"/>
</dbReference>
<sequence>MSRTPSASDASSTRSMDHEDTDNAMSDDESGSYISDSSFNAPQPPPKDLTFSNPPDAQSASPLFRLPPEIRNHVYAYAETNDIPLFSPSTGLISSVYTEDPCHIIELLQTCQYLYQEVQGPIHKHPYCRRAVVKALTDYYVFLSKLYFPESYILHAPPGGWPLITPEFCAPKNEDVMDLLKHIPYLAPTGDETGSLQDEFPQIYDEAMPCPYYRGREKGGNIHDGEPYDFQSLIPNHVIGLTWREEETGYLILFDTERGTWTPAQFGDWEIPGGGQALEDLEDDGYPLLTDHEGHTEEWRLYQYFSTDDFFDLLTRHWVNLDMIPAPEKKSYKVSDGRGYNVHRALCRHYGWPTDMKSFSEQITKYRKDELIARLRILKEIDYYDSKWFPHLTEEEKASVEAQKEYWEKKDTAPHRELLKWATRDSKITTMVDGEELSHVFNMVCSSLLVGKRLK</sequence>
<dbReference type="InterPro" id="IPR038883">
    <property type="entry name" value="AN11006-like"/>
</dbReference>
<dbReference type="PANTHER" id="PTHR42085:SF1">
    <property type="entry name" value="F-BOX DOMAIN-CONTAINING PROTEIN"/>
    <property type="match status" value="1"/>
</dbReference>
<proteinExistence type="predicted"/>
<feature type="compositionally biased region" description="Polar residues" evidence="1">
    <location>
        <begin position="1"/>
        <end position="14"/>
    </location>
</feature>
<feature type="region of interest" description="Disordered" evidence="1">
    <location>
        <begin position="1"/>
        <end position="63"/>
    </location>
</feature>
<dbReference type="EMBL" id="MU006563">
    <property type="protein sequence ID" value="KAF2751024.1"/>
    <property type="molecule type" value="Genomic_DNA"/>
</dbReference>
<feature type="compositionally biased region" description="Acidic residues" evidence="1">
    <location>
        <begin position="19"/>
        <end position="30"/>
    </location>
</feature>
<gene>
    <name evidence="2" type="ORF">M011DRAFT_523918</name>
</gene>
<dbReference type="AlphaFoldDB" id="A0A6A6VMR0"/>
<name>A0A6A6VMR0_9PLEO</name>
<feature type="compositionally biased region" description="Polar residues" evidence="1">
    <location>
        <begin position="32"/>
        <end position="41"/>
    </location>
</feature>
<evidence type="ECO:0000313" key="2">
    <source>
        <dbReference type="EMBL" id="KAF2751024.1"/>
    </source>
</evidence>
<keyword evidence="3" id="KW-1185">Reference proteome</keyword>
<evidence type="ECO:0000313" key="3">
    <source>
        <dbReference type="Proteomes" id="UP000799440"/>
    </source>
</evidence>